<dbReference type="Proteomes" id="UP001153269">
    <property type="component" value="Unassembled WGS sequence"/>
</dbReference>
<accession>A0A9N7VTN2</accession>
<gene>
    <name evidence="2" type="ORF">PLEPLA_LOCUS43271</name>
</gene>
<sequence>MLRCPLSTGGRETRQKRSGVRRICDRSEPLHPQRDCARCPRDQNRVSGRTEPGSCLCIPAEKRVTFSPSWRPSEGEGGSSVFRRARSRVRRMRREPTAKQVVTLRLIVNCLRAAVVRTLQPCAVHEVLQLSHILICLV</sequence>
<dbReference type="AlphaFoldDB" id="A0A9N7VTN2"/>
<name>A0A9N7VTN2_PLEPL</name>
<protein>
    <submittedName>
        <fullName evidence="2">Uncharacterized protein</fullName>
    </submittedName>
</protein>
<evidence type="ECO:0000313" key="2">
    <source>
        <dbReference type="EMBL" id="CAB1455495.1"/>
    </source>
</evidence>
<dbReference type="EMBL" id="CADEAL010004257">
    <property type="protein sequence ID" value="CAB1455495.1"/>
    <property type="molecule type" value="Genomic_DNA"/>
</dbReference>
<feature type="region of interest" description="Disordered" evidence="1">
    <location>
        <begin position="1"/>
        <end position="22"/>
    </location>
</feature>
<reference evidence="2" key="1">
    <citation type="submission" date="2020-03" db="EMBL/GenBank/DDBJ databases">
        <authorList>
            <person name="Weist P."/>
        </authorList>
    </citation>
    <scope>NUCLEOTIDE SEQUENCE</scope>
</reference>
<evidence type="ECO:0000313" key="3">
    <source>
        <dbReference type="Proteomes" id="UP001153269"/>
    </source>
</evidence>
<keyword evidence="3" id="KW-1185">Reference proteome</keyword>
<comment type="caution">
    <text evidence="2">The sequence shown here is derived from an EMBL/GenBank/DDBJ whole genome shotgun (WGS) entry which is preliminary data.</text>
</comment>
<evidence type="ECO:0000256" key="1">
    <source>
        <dbReference type="SAM" id="MobiDB-lite"/>
    </source>
</evidence>
<proteinExistence type="predicted"/>
<organism evidence="2 3">
    <name type="scientific">Pleuronectes platessa</name>
    <name type="common">European plaice</name>
    <dbReference type="NCBI Taxonomy" id="8262"/>
    <lineage>
        <taxon>Eukaryota</taxon>
        <taxon>Metazoa</taxon>
        <taxon>Chordata</taxon>
        <taxon>Craniata</taxon>
        <taxon>Vertebrata</taxon>
        <taxon>Euteleostomi</taxon>
        <taxon>Actinopterygii</taxon>
        <taxon>Neopterygii</taxon>
        <taxon>Teleostei</taxon>
        <taxon>Neoteleostei</taxon>
        <taxon>Acanthomorphata</taxon>
        <taxon>Carangaria</taxon>
        <taxon>Pleuronectiformes</taxon>
        <taxon>Pleuronectoidei</taxon>
        <taxon>Pleuronectidae</taxon>
        <taxon>Pleuronectes</taxon>
    </lineage>
</organism>